<comment type="subcellular location">
    <subcellularLocation>
        <location evidence="1">Cell inner membrane</location>
        <topology evidence="1">Single-pass membrane protein</topology>
    </subcellularLocation>
</comment>
<feature type="domain" description="General secretion pathway GspH" evidence="12">
    <location>
        <begin position="45"/>
        <end position="155"/>
    </location>
</feature>
<keyword evidence="14" id="KW-1185">Reference proteome</keyword>
<dbReference type="Proteomes" id="UP001596132">
    <property type="component" value="Unassembled WGS sequence"/>
</dbReference>
<evidence type="ECO:0000256" key="1">
    <source>
        <dbReference type="ARBA" id="ARBA00004377"/>
    </source>
</evidence>
<keyword evidence="5" id="KW-0997">Cell inner membrane</keyword>
<evidence type="ECO:0000259" key="12">
    <source>
        <dbReference type="Pfam" id="PF12019"/>
    </source>
</evidence>
<feature type="transmembrane region" description="Helical" evidence="11">
    <location>
        <begin position="13"/>
        <end position="35"/>
    </location>
</feature>
<evidence type="ECO:0000256" key="7">
    <source>
        <dbReference type="ARBA" id="ARBA00022989"/>
    </source>
</evidence>
<dbReference type="Pfam" id="PF07963">
    <property type="entry name" value="N_methyl"/>
    <property type="match status" value="1"/>
</dbReference>
<keyword evidence="8 11" id="KW-0472">Membrane</keyword>
<evidence type="ECO:0000256" key="8">
    <source>
        <dbReference type="ARBA" id="ARBA00023136"/>
    </source>
</evidence>
<evidence type="ECO:0000256" key="11">
    <source>
        <dbReference type="SAM" id="Phobius"/>
    </source>
</evidence>
<evidence type="ECO:0000313" key="13">
    <source>
        <dbReference type="EMBL" id="MFC5706750.1"/>
    </source>
</evidence>
<dbReference type="NCBIfam" id="TIGR02532">
    <property type="entry name" value="IV_pilin_GFxxxE"/>
    <property type="match status" value="1"/>
</dbReference>
<comment type="caution">
    <text evidence="13">The sequence shown here is derived from an EMBL/GenBank/DDBJ whole genome shotgun (WGS) entry which is preliminary data.</text>
</comment>
<reference evidence="14" key="1">
    <citation type="journal article" date="2019" name="Int. J. Syst. Evol. Microbiol.">
        <title>The Global Catalogue of Microorganisms (GCM) 10K type strain sequencing project: providing services to taxonomists for standard genome sequencing and annotation.</title>
        <authorList>
            <consortium name="The Broad Institute Genomics Platform"/>
            <consortium name="The Broad Institute Genome Sequencing Center for Infectious Disease"/>
            <person name="Wu L."/>
            <person name="Ma J."/>
        </authorList>
    </citation>
    <scope>NUCLEOTIDE SEQUENCE [LARGE SCALE GENOMIC DNA]</scope>
    <source>
        <strain evidence="14">KCTC 15012</strain>
    </source>
</reference>
<evidence type="ECO:0000256" key="9">
    <source>
        <dbReference type="ARBA" id="ARBA00025772"/>
    </source>
</evidence>
<dbReference type="Pfam" id="PF12019">
    <property type="entry name" value="GspH"/>
    <property type="match status" value="1"/>
</dbReference>
<proteinExistence type="inferred from homology"/>
<gene>
    <name evidence="13" type="ORF">ACFPVW_11910</name>
</gene>
<evidence type="ECO:0000256" key="6">
    <source>
        <dbReference type="ARBA" id="ARBA00022692"/>
    </source>
</evidence>
<dbReference type="EMBL" id="JBHSPP010000015">
    <property type="protein sequence ID" value="MFC5706750.1"/>
    <property type="molecule type" value="Genomic_DNA"/>
</dbReference>
<keyword evidence="6 11" id="KW-0812">Transmembrane</keyword>
<keyword evidence="3" id="KW-1003">Cell membrane</keyword>
<organism evidence="13 14">
    <name type="scientific">Aeromonas eucrenophila</name>
    <dbReference type="NCBI Taxonomy" id="649"/>
    <lineage>
        <taxon>Bacteria</taxon>
        <taxon>Pseudomonadati</taxon>
        <taxon>Pseudomonadota</taxon>
        <taxon>Gammaproteobacteria</taxon>
        <taxon>Aeromonadales</taxon>
        <taxon>Aeromonadaceae</taxon>
        <taxon>Aeromonas</taxon>
    </lineage>
</organism>
<evidence type="ECO:0000256" key="3">
    <source>
        <dbReference type="ARBA" id="ARBA00022475"/>
    </source>
</evidence>
<evidence type="ECO:0000256" key="5">
    <source>
        <dbReference type="ARBA" id="ARBA00022519"/>
    </source>
</evidence>
<dbReference type="Gene3D" id="3.55.40.10">
    <property type="entry name" value="minor pseudopilin epsh domain"/>
    <property type="match status" value="1"/>
</dbReference>
<keyword evidence="4" id="KW-0488">Methylation</keyword>
<evidence type="ECO:0000313" key="14">
    <source>
        <dbReference type="Proteomes" id="UP001596132"/>
    </source>
</evidence>
<dbReference type="SUPFAM" id="SSF54523">
    <property type="entry name" value="Pili subunits"/>
    <property type="match status" value="1"/>
</dbReference>
<dbReference type="InterPro" id="IPR012902">
    <property type="entry name" value="N_methyl_site"/>
</dbReference>
<evidence type="ECO:0000256" key="2">
    <source>
        <dbReference type="ARBA" id="ARBA00021549"/>
    </source>
</evidence>
<evidence type="ECO:0000256" key="10">
    <source>
        <dbReference type="ARBA" id="ARBA00030775"/>
    </source>
</evidence>
<dbReference type="RefSeq" id="WP_042643324.1">
    <property type="nucleotide sequence ID" value="NZ_CDDF01000014.1"/>
</dbReference>
<sequence>MIKDVKGFTLLELMIAVSLGVILLGIGAPAMSRLLNENTLQFESRSVLKYLRFARSQAVDNQQSVTTCLANASDNCVTANPTQVLIFVDSDGNDVLNNGEQFLARSPAFPRALTATNNRTSTTFSPDGTSLVTNATLSLCSPGNAQVNLVIAPSGRATQSTQANTCP</sequence>
<dbReference type="InterPro" id="IPR022346">
    <property type="entry name" value="T2SS_GspH"/>
</dbReference>
<name>A0ABW0YAU9_9GAMM</name>
<evidence type="ECO:0000256" key="4">
    <source>
        <dbReference type="ARBA" id="ARBA00022481"/>
    </source>
</evidence>
<protein>
    <recommendedName>
        <fullName evidence="2">Type II secretion system protein H</fullName>
    </recommendedName>
    <alternativeName>
        <fullName evidence="10">General secretion pathway protein H</fullName>
    </alternativeName>
</protein>
<accession>A0ABW0YAU9</accession>
<keyword evidence="7 11" id="KW-1133">Transmembrane helix</keyword>
<comment type="similarity">
    <text evidence="9">Belongs to the GSP H family.</text>
</comment>
<dbReference type="InterPro" id="IPR045584">
    <property type="entry name" value="Pilin-like"/>
</dbReference>